<keyword evidence="3" id="KW-0862">Zinc</keyword>
<evidence type="ECO:0000313" key="5">
    <source>
        <dbReference type="Proteomes" id="UP000050741"/>
    </source>
</evidence>
<evidence type="ECO:0000256" key="2">
    <source>
        <dbReference type="ARBA" id="ARBA00022771"/>
    </source>
</evidence>
<dbReference type="Proteomes" id="UP000050741">
    <property type="component" value="Unassembled WGS sequence"/>
</dbReference>
<evidence type="ECO:0000259" key="4">
    <source>
        <dbReference type="Pfam" id="PF04500"/>
    </source>
</evidence>
<keyword evidence="2" id="KW-0863">Zinc-finger</keyword>
<dbReference type="InterPro" id="IPR007588">
    <property type="entry name" value="Znf_FLYWCH"/>
</dbReference>
<reference evidence="5" key="1">
    <citation type="submission" date="2013-12" db="EMBL/GenBank/DDBJ databases">
        <authorList>
            <person name="Aslett M."/>
        </authorList>
    </citation>
    <scope>NUCLEOTIDE SEQUENCE [LARGE SCALE GENOMIC DNA]</scope>
    <source>
        <strain evidence="5">Lindley</strain>
    </source>
</reference>
<dbReference type="Gene3D" id="2.20.25.240">
    <property type="match status" value="1"/>
</dbReference>
<sequence length="271" mass="31126">FHMFNADRDVKFWRCEHQHGDVKCRGRVHTTLNDVVLKTVGEHNCQHSASNVAKQQIVTGIKRRAAETMETPAAIRAHALQQIPTPLLVKRVRHEIGAPPPVPTSIEQLVIPEDYRIYKRSATAQEPFLIIRNMKKRVAEQGLTHLYNTDAAFSQSARMITSLAFLPVADLNPALDALKDFLPENLNGVLDWFVINYIGRLRQNNTRARPLFQPEQWSVHQRTLDGIDRTNNYAESYHRTLQHAFENGRRQHGALYRRQCSSAKSKEVPRR</sequence>
<keyword evidence="1" id="KW-0479">Metal-binding</keyword>
<accession>A0A183CMB9</accession>
<feature type="domain" description="FLYWCH-type" evidence="4">
    <location>
        <begin position="5"/>
        <end position="44"/>
    </location>
</feature>
<reference evidence="5" key="2">
    <citation type="submission" date="2014-05" db="EMBL/GenBank/DDBJ databases">
        <title>The genome and life-stage specific transcriptomes of Globodera pallida elucidate key aspects of plant parasitism by a cyst nematode.</title>
        <authorList>
            <person name="Cotton J.A."/>
            <person name="Lilley C.J."/>
            <person name="Jones L.M."/>
            <person name="Kikuchi T."/>
            <person name="Reid A.J."/>
            <person name="Thorpe P."/>
            <person name="Tsai I.J."/>
            <person name="Beasley H."/>
            <person name="Blok V."/>
            <person name="Cock P.J.A."/>
            <person name="Van den Akker S.E."/>
            <person name="Holroyd N."/>
            <person name="Hunt M."/>
            <person name="Mantelin S."/>
            <person name="Naghra H."/>
            <person name="Pain A."/>
            <person name="Palomares-Rius J.E."/>
            <person name="Zarowiecki M."/>
            <person name="Berriman M."/>
            <person name="Jones J.T."/>
            <person name="Urwin P.E."/>
        </authorList>
    </citation>
    <scope>NUCLEOTIDE SEQUENCE [LARGE SCALE GENOMIC DNA]</scope>
    <source>
        <strain evidence="5">Lindley</strain>
    </source>
</reference>
<name>A0A183CMB9_GLOPA</name>
<protein>
    <submittedName>
        <fullName evidence="6">FLYWCH-type domain-containing protein</fullName>
    </submittedName>
</protein>
<dbReference type="Pfam" id="PF04500">
    <property type="entry name" value="FLYWCH"/>
    <property type="match status" value="1"/>
</dbReference>
<organism evidence="5 6">
    <name type="scientific">Globodera pallida</name>
    <name type="common">Potato cyst nematode worm</name>
    <name type="synonym">Heterodera pallida</name>
    <dbReference type="NCBI Taxonomy" id="36090"/>
    <lineage>
        <taxon>Eukaryota</taxon>
        <taxon>Metazoa</taxon>
        <taxon>Ecdysozoa</taxon>
        <taxon>Nematoda</taxon>
        <taxon>Chromadorea</taxon>
        <taxon>Rhabditida</taxon>
        <taxon>Tylenchina</taxon>
        <taxon>Tylenchomorpha</taxon>
        <taxon>Tylenchoidea</taxon>
        <taxon>Heteroderidae</taxon>
        <taxon>Heteroderinae</taxon>
        <taxon>Globodera</taxon>
    </lineage>
</organism>
<proteinExistence type="predicted"/>
<dbReference type="WBParaSite" id="GPLIN_001402500">
    <property type="protein sequence ID" value="GPLIN_001402500"/>
    <property type="gene ID" value="GPLIN_001402500"/>
</dbReference>
<evidence type="ECO:0000256" key="1">
    <source>
        <dbReference type="ARBA" id="ARBA00022723"/>
    </source>
</evidence>
<keyword evidence="5" id="KW-1185">Reference proteome</keyword>
<dbReference type="AlphaFoldDB" id="A0A183CMB9"/>
<evidence type="ECO:0000313" key="6">
    <source>
        <dbReference type="WBParaSite" id="GPLIN_001402500"/>
    </source>
</evidence>
<reference evidence="6" key="3">
    <citation type="submission" date="2016-06" db="UniProtKB">
        <authorList>
            <consortium name="WormBaseParasite"/>
        </authorList>
    </citation>
    <scope>IDENTIFICATION</scope>
</reference>
<dbReference type="GO" id="GO:0008270">
    <property type="term" value="F:zinc ion binding"/>
    <property type="evidence" value="ECO:0007669"/>
    <property type="project" value="UniProtKB-KW"/>
</dbReference>
<evidence type="ECO:0000256" key="3">
    <source>
        <dbReference type="ARBA" id="ARBA00022833"/>
    </source>
</evidence>